<feature type="region of interest" description="Disordered" evidence="5">
    <location>
        <begin position="1277"/>
        <end position="1308"/>
    </location>
</feature>
<dbReference type="PROSITE" id="PS50009">
    <property type="entry name" value="RASGEF_CAT"/>
    <property type="match status" value="1"/>
</dbReference>
<dbReference type="InterPro" id="IPR011993">
    <property type="entry name" value="PH-like_dom_sf"/>
</dbReference>
<dbReference type="SMART" id="SM00233">
    <property type="entry name" value="PH"/>
    <property type="match status" value="2"/>
</dbReference>
<feature type="compositionally biased region" description="Polar residues" evidence="5">
    <location>
        <begin position="1298"/>
        <end position="1308"/>
    </location>
</feature>
<dbReference type="InterPro" id="IPR000651">
    <property type="entry name" value="Ras-like_Gua-exchang_fac_N"/>
</dbReference>
<dbReference type="PROSITE" id="PS50212">
    <property type="entry name" value="RASGEF_NTER"/>
    <property type="match status" value="2"/>
</dbReference>
<feature type="region of interest" description="Disordered" evidence="5">
    <location>
        <begin position="545"/>
        <end position="574"/>
    </location>
</feature>
<dbReference type="SUPFAM" id="SSF50729">
    <property type="entry name" value="PH domain-like"/>
    <property type="match status" value="2"/>
</dbReference>
<dbReference type="SUPFAM" id="SSF48350">
    <property type="entry name" value="GTPase activation domain, GAP"/>
    <property type="match status" value="1"/>
</dbReference>
<dbReference type="Pfam" id="PF00618">
    <property type="entry name" value="RasGEF_N"/>
    <property type="match status" value="2"/>
</dbReference>
<dbReference type="GO" id="GO:0007264">
    <property type="term" value="P:small GTPase-mediated signal transduction"/>
    <property type="evidence" value="ECO:0007669"/>
    <property type="project" value="InterPro"/>
</dbReference>
<dbReference type="InterPro" id="IPR008936">
    <property type="entry name" value="Rho_GTPase_activation_prot"/>
</dbReference>
<accession>A0A9N9B8X5</accession>
<keyword evidence="10" id="KW-1185">Reference proteome</keyword>
<feature type="region of interest" description="Disordered" evidence="5">
    <location>
        <begin position="70"/>
        <end position="134"/>
    </location>
</feature>
<evidence type="ECO:0000313" key="9">
    <source>
        <dbReference type="EMBL" id="CAG8557354.1"/>
    </source>
</evidence>
<dbReference type="Pfam" id="PF00620">
    <property type="entry name" value="RhoGAP"/>
    <property type="match status" value="1"/>
</dbReference>
<dbReference type="GO" id="GO:0005085">
    <property type="term" value="F:guanyl-nucleotide exchange factor activity"/>
    <property type="evidence" value="ECO:0007669"/>
    <property type="project" value="UniProtKB-KW"/>
</dbReference>
<feature type="non-terminal residue" evidence="9">
    <location>
        <position position="1"/>
    </location>
</feature>
<feature type="non-terminal residue" evidence="9">
    <location>
        <position position="2437"/>
    </location>
</feature>
<protein>
    <submittedName>
        <fullName evidence="9">5294_t:CDS:1</fullName>
    </submittedName>
</protein>
<feature type="compositionally biased region" description="Polar residues" evidence="5">
    <location>
        <begin position="385"/>
        <end position="395"/>
    </location>
</feature>
<feature type="compositionally biased region" description="Polar residues" evidence="5">
    <location>
        <begin position="82"/>
        <end position="117"/>
    </location>
</feature>
<feature type="compositionally biased region" description="Basic and acidic residues" evidence="5">
    <location>
        <begin position="72"/>
        <end position="81"/>
    </location>
</feature>
<dbReference type="PROSITE" id="PS51311">
    <property type="entry name" value="SCGB"/>
    <property type="match status" value="1"/>
</dbReference>
<feature type="coiled-coil region" evidence="4">
    <location>
        <begin position="1883"/>
        <end position="1931"/>
    </location>
</feature>
<feature type="domain" description="N-terminal Ras-GEF" evidence="8">
    <location>
        <begin position="630"/>
        <end position="756"/>
    </location>
</feature>
<feature type="compositionally biased region" description="Polar residues" evidence="5">
    <location>
        <begin position="365"/>
        <end position="378"/>
    </location>
</feature>
<dbReference type="GO" id="GO:0005096">
    <property type="term" value="F:GTPase activator activity"/>
    <property type="evidence" value="ECO:0007669"/>
    <property type="project" value="UniProtKB-KW"/>
</dbReference>
<keyword evidence="2 3" id="KW-0344">Guanine-nucleotide releasing factor</keyword>
<feature type="domain" description="N-terminal Ras-GEF" evidence="8">
    <location>
        <begin position="1317"/>
        <end position="1493"/>
    </location>
</feature>
<dbReference type="SMART" id="SM00324">
    <property type="entry name" value="RhoGAP"/>
    <property type="match status" value="1"/>
</dbReference>
<feature type="region of interest" description="Disordered" evidence="5">
    <location>
        <begin position="595"/>
        <end position="630"/>
    </location>
</feature>
<feature type="region of interest" description="Disordered" evidence="5">
    <location>
        <begin position="365"/>
        <end position="395"/>
    </location>
</feature>
<dbReference type="EMBL" id="CAJVPZ010005142">
    <property type="protein sequence ID" value="CAG8557354.1"/>
    <property type="molecule type" value="Genomic_DNA"/>
</dbReference>
<feature type="compositionally biased region" description="Polar residues" evidence="5">
    <location>
        <begin position="20"/>
        <end position="30"/>
    </location>
</feature>
<dbReference type="InterPro" id="IPR000198">
    <property type="entry name" value="RhoGAP_dom"/>
</dbReference>
<evidence type="ECO:0000259" key="7">
    <source>
        <dbReference type="PROSITE" id="PS50009"/>
    </source>
</evidence>
<dbReference type="PANTHER" id="PTHR23113">
    <property type="entry name" value="GUANINE NUCLEOTIDE EXCHANGE FACTOR"/>
    <property type="match status" value="1"/>
</dbReference>
<evidence type="ECO:0000256" key="1">
    <source>
        <dbReference type="ARBA" id="ARBA00022468"/>
    </source>
</evidence>
<feature type="compositionally biased region" description="Low complexity" evidence="5">
    <location>
        <begin position="598"/>
        <end position="623"/>
    </location>
</feature>
<evidence type="ECO:0000256" key="2">
    <source>
        <dbReference type="ARBA" id="ARBA00022658"/>
    </source>
</evidence>
<dbReference type="InterPro" id="IPR008937">
    <property type="entry name" value="Ras-like_GEF"/>
</dbReference>
<evidence type="ECO:0000259" key="8">
    <source>
        <dbReference type="PROSITE" id="PS50212"/>
    </source>
</evidence>
<dbReference type="SUPFAM" id="SSF48366">
    <property type="entry name" value="Ras GEF"/>
    <property type="match status" value="2"/>
</dbReference>
<evidence type="ECO:0000313" key="10">
    <source>
        <dbReference type="Proteomes" id="UP000789396"/>
    </source>
</evidence>
<dbReference type="InterPro" id="IPR001895">
    <property type="entry name" value="RASGEF_cat_dom"/>
</dbReference>
<dbReference type="SMART" id="SM00147">
    <property type="entry name" value="RasGEF"/>
    <property type="match status" value="1"/>
</dbReference>
<dbReference type="OrthoDB" id="79452at2759"/>
<dbReference type="SMART" id="SM00229">
    <property type="entry name" value="RasGEFN"/>
    <property type="match status" value="2"/>
</dbReference>
<keyword evidence="4" id="KW-0175">Coiled coil</keyword>
<gene>
    <name evidence="9" type="ORF">RFULGI_LOCUS4912</name>
</gene>
<dbReference type="PANTHER" id="PTHR23113:SF99">
    <property type="entry name" value="RASGEF DOMAIN-CONTAINING PROTEIN"/>
    <property type="match status" value="1"/>
</dbReference>
<comment type="caution">
    <text evidence="9">The sequence shown here is derived from an EMBL/GenBank/DDBJ whole genome shotgun (WGS) entry which is preliminary data.</text>
</comment>
<dbReference type="Proteomes" id="UP000789396">
    <property type="component" value="Unassembled WGS sequence"/>
</dbReference>
<dbReference type="Gene3D" id="2.30.29.30">
    <property type="entry name" value="Pleckstrin-homology domain (PH domain)/Phosphotyrosine-binding domain (PTB)"/>
    <property type="match status" value="2"/>
</dbReference>
<evidence type="ECO:0000259" key="6">
    <source>
        <dbReference type="PROSITE" id="PS50003"/>
    </source>
</evidence>
<feature type="region of interest" description="Disordered" evidence="5">
    <location>
        <begin position="433"/>
        <end position="454"/>
    </location>
</feature>
<dbReference type="InterPro" id="IPR023578">
    <property type="entry name" value="Ras_GEF_dom_sf"/>
</dbReference>
<reference evidence="9" key="1">
    <citation type="submission" date="2021-06" db="EMBL/GenBank/DDBJ databases">
        <authorList>
            <person name="Kallberg Y."/>
            <person name="Tangrot J."/>
            <person name="Rosling A."/>
        </authorList>
    </citation>
    <scope>NUCLEOTIDE SEQUENCE</scope>
    <source>
        <strain evidence="9">IN212</strain>
    </source>
</reference>
<dbReference type="PROSITE" id="PS50003">
    <property type="entry name" value="PH_DOMAIN"/>
    <property type="match status" value="1"/>
</dbReference>
<dbReference type="CDD" id="cd06224">
    <property type="entry name" value="REM"/>
    <property type="match status" value="1"/>
</dbReference>
<feature type="region of interest" description="Disordered" evidence="5">
    <location>
        <begin position="1529"/>
        <end position="1554"/>
    </location>
</feature>
<dbReference type="InterPro" id="IPR036964">
    <property type="entry name" value="RASGEF_cat_dom_sf"/>
</dbReference>
<sequence>ISQKSKKKDTSKNTDPRVPSGNSEPINNNNNQLTVAINNKTGAALNFIFKRAPNLIPQVIGVAKTITPNLQKKSDKSKRNVDNSIINNLSSPASNDSSLLNSPASFSPSQKRGSKSLNGDFGNRPDHQRRPSEPTAVLGLNKQSLHSDFSSNNKDISIYGAVPSSRKKDTGLYGAVPAINVHHVDINNGLRINRSASISNVPIIKEGYLNKKIDFDVKSISSSRGWKAYRVILRGSKLYFYRPPSEAVLKTFFPNNKDMGKDMISTLSPINERGMPLTPLNFDTSASKLIFEGNDKFSPPLITKYYYGEICYEVDRTVAMRFKKHVCLLIFEDNVVICKRKWVRYTSANLRPIIDAMGFGGNHSSTNVTSPNINSDSGGQDWDTRSISSTRGITENDGSSINKGKGYYTKWKLDACYSIHSVDVVPDPNLPTGHSPYITPSSQPPFTANRNDDTSSLRSVSSSVSIIANVSSTSGVILYLNIVDNGEKDSYRVFVASNNDVRSLWIAKLWDAKKANLRKLMKLSDKQSKGLNDFDNNGLTTAHYNIRGINSPQDSTGFGDEKSESTTVTPRRRAYWGTERHPELIIKEANSVKKSLDDNSLSSPSSPEIESSSQSEVKSLSSSEKNESTSQTLIRGGSICSLIHELVFETQKGTEENDEFLHAFLLTYPLFAETSHIFRELKRCASMQSAFENDEQNKTNKISERIMIILTIWCQNYGRDLARDDIRNAMLELVDEAFANNPSDAEEIKKLIQDSRANVLNIDNNEEEMTVKETLSHPVPAPLSLDLSNLLVTGLTPALFLKMVPDELAQQIYLYHFLELYKTKPMNDLRIFSPTKNRQESLPKESPLNSTPTTPHFITRLIYHHILIATQQAGYISRRPLILTHWIQTGIACKMLGDMSGWMAVASAICSPGIVRLKETWRRVNERWKDVVVNEWIPLLLTYGGIDGEADIENVNSLLLVIQDKKEKSKTKPIPYFGFITIALDRLNSTIPSVIDRSTNDQNRTGSRNNSISGSSIINFEKYRKMYDTIIYSLNQWEQAESYIKFDENSCPFTPSSPLQKYFHQLNSVPTSSTLDVWQLFDSSLICEPRLHGQYLEHHARQHKSHSAYVPLVFTEVIPSSRLFEKNAVLSASGTLGKKTSNSSLNIGSDNNSLVSMASPTRQSFSSSYVNSDTYPTSPINKTQSTNNSPAHQTYGGVRQRTISFPPSKIGPITSTTWNTGLDLFTRNWLGGLAQHRGSYTVLLKCMKDIAGVGEMLMFVKDGELVFKSVRDATGSRPASLVESGTTSKRNSVHGITHPQQNSPRTSLCTNSEHDSLMVVVKAGTLERLVDVLINGVASFSTSVVDDNGEPPLTIGKQGQLGINSAEYLATFFSTYRSFCSPHVLFEILRKHFANAKKNSKKSVESTTSVTFDNENETKQDVASYDWNQVITFQSKVLKVFHYWVEEFFYDFLDDLTLRNRFTHFLNDAKLEIEELIGSLDDEQLLSHAEEIKESIINLKRQVMVKSLEPANDAQNEKMSSLIDKVINDPSSLPSSKSNNITKDVETPSPSSDVQDVSDLLDSIDLTVIGLFEAVTPQDWVLAFEILETQSINVLGWYPKKQSSTSDEEIHITDIFTVLQQTERTGNSKRSVLSSLPRSIQALCRVHNAIRKWAIQEIVSTTIDLERRVNRINIFLDMILLSRKRMAKLDIYPKDEIAKPESEAKRGVPSFVESAIVSALISPESRLFAKAWNEISITRDGGLDSLESLLQNGSTKRHLTIHVQHNLALVPCIGWLFERMLEICCNVPDISFDTEKLINYDKRRYVYNLTQIFVRLQRELSERAQDRKPVIDFGDLISSIQKSNAKTHFRFLKEVASRENNMIRASNAPPKLPKLQRPFYKLIAEQQEKVKRDQKEKERLAKDIRETQNKLQKKQNEQAKLLEKQTRIQQRPRNKSRVESFIKHAVRPFSMVLANTWQSSGNTSSSLKAQNNPKPTLVINLINSVTSVDYDAMFDFVFRVESEEGGQYLFQALDYDNMNEWIRVINDAAKEGAEKRRTIFQSEQAIEPKEEVVPEETKTRSSVYGKELFTLMADGKVPLLVEKSIAEIEKREEYRDINVIAGALKLFFRSLPEPLTTFELYDDFIQAAKETSDIEYQEELLDPDIEVSEPEGEGIQTTHLLPDDTSSFDNQSANSETHHEEIGNNFGEEGNLLWEESDGQIVQQHLDVGYKEDISFVEHQEQTSLTQPHEGHSLISNDIVKEKNMEEVQQHLDVDYKENISFVEHQEQTSLTQPHEGHSLISNDIVKEKNMEEVQQHLDVGDKEDISFVKHQEQTSLTQPHEGHLLISNDIVKDKNMEEVQQHLDVGYKEDIPFVEPQEQTLLTQPHEGHLLISNDIVKEKNMEEVQQHLDVGYKEDIPFVEPQEQLLTQPHEGHLLISNDIVKEKNMEEVQQHLDV</sequence>
<feature type="compositionally biased region" description="Polar residues" evidence="5">
    <location>
        <begin position="545"/>
        <end position="556"/>
    </location>
</feature>
<evidence type="ECO:0000256" key="3">
    <source>
        <dbReference type="PROSITE-ProRule" id="PRU00168"/>
    </source>
</evidence>
<keyword evidence="1" id="KW-0343">GTPase activation</keyword>
<proteinExistence type="predicted"/>
<dbReference type="InterPro" id="IPR016126">
    <property type="entry name" value="Secretoglobin"/>
</dbReference>
<organism evidence="9 10">
    <name type="scientific">Racocetra fulgida</name>
    <dbReference type="NCBI Taxonomy" id="60492"/>
    <lineage>
        <taxon>Eukaryota</taxon>
        <taxon>Fungi</taxon>
        <taxon>Fungi incertae sedis</taxon>
        <taxon>Mucoromycota</taxon>
        <taxon>Glomeromycotina</taxon>
        <taxon>Glomeromycetes</taxon>
        <taxon>Diversisporales</taxon>
        <taxon>Gigasporaceae</taxon>
        <taxon>Racocetra</taxon>
    </lineage>
</organism>
<feature type="domain" description="PH" evidence="6">
    <location>
        <begin position="1995"/>
        <end position="2030"/>
    </location>
</feature>
<feature type="compositionally biased region" description="Polar residues" evidence="5">
    <location>
        <begin position="438"/>
        <end position="449"/>
    </location>
</feature>
<feature type="region of interest" description="Disordered" evidence="5">
    <location>
        <begin position="1"/>
        <end position="30"/>
    </location>
</feature>
<evidence type="ECO:0000256" key="4">
    <source>
        <dbReference type="SAM" id="Coils"/>
    </source>
</evidence>
<dbReference type="Gene3D" id="1.10.840.10">
    <property type="entry name" value="Ras guanine-nucleotide exchange factors catalytic domain"/>
    <property type="match status" value="2"/>
</dbReference>
<dbReference type="Pfam" id="PF00617">
    <property type="entry name" value="RasGEF"/>
    <property type="match status" value="1"/>
</dbReference>
<feature type="compositionally biased region" description="Basic and acidic residues" evidence="5">
    <location>
        <begin position="123"/>
        <end position="132"/>
    </location>
</feature>
<evidence type="ECO:0000256" key="5">
    <source>
        <dbReference type="SAM" id="MobiDB-lite"/>
    </source>
</evidence>
<dbReference type="Gene3D" id="1.10.555.10">
    <property type="entry name" value="Rho GTPase activation protein"/>
    <property type="match status" value="1"/>
</dbReference>
<name>A0A9N9B8X5_9GLOM</name>
<feature type="compositionally biased region" description="Polar residues" evidence="5">
    <location>
        <begin position="1529"/>
        <end position="1542"/>
    </location>
</feature>
<dbReference type="Gene3D" id="1.20.870.10">
    <property type="entry name" value="Son of sevenless (SoS) protein Chain: S domain 1"/>
    <property type="match status" value="2"/>
</dbReference>
<feature type="domain" description="Ras-GEF" evidence="7">
    <location>
        <begin position="804"/>
        <end position="1090"/>
    </location>
</feature>
<dbReference type="InterPro" id="IPR001849">
    <property type="entry name" value="PH_domain"/>
</dbReference>